<feature type="compositionally biased region" description="Basic and acidic residues" evidence="2">
    <location>
        <begin position="74"/>
        <end position="89"/>
    </location>
</feature>
<feature type="compositionally biased region" description="Polar residues" evidence="2">
    <location>
        <begin position="474"/>
        <end position="490"/>
    </location>
</feature>
<evidence type="ECO:0000313" key="4">
    <source>
        <dbReference type="Proteomes" id="UP001145021"/>
    </source>
</evidence>
<dbReference type="GO" id="GO:0005634">
    <property type="term" value="C:nucleus"/>
    <property type="evidence" value="ECO:0007669"/>
    <property type="project" value="TreeGrafter"/>
</dbReference>
<reference evidence="3" key="1">
    <citation type="submission" date="2022-07" db="EMBL/GenBank/DDBJ databases">
        <title>Phylogenomic reconstructions and comparative analyses of Kickxellomycotina fungi.</title>
        <authorList>
            <person name="Reynolds N.K."/>
            <person name="Stajich J.E."/>
            <person name="Barry K."/>
            <person name="Grigoriev I.V."/>
            <person name="Crous P."/>
            <person name="Smith M.E."/>
        </authorList>
    </citation>
    <scope>NUCLEOTIDE SEQUENCE</scope>
    <source>
        <strain evidence="3">NBRC 105413</strain>
    </source>
</reference>
<dbReference type="EMBL" id="JANBOH010000332">
    <property type="protein sequence ID" value="KAJ1642830.1"/>
    <property type="molecule type" value="Genomic_DNA"/>
</dbReference>
<feature type="compositionally biased region" description="Acidic residues" evidence="2">
    <location>
        <begin position="144"/>
        <end position="168"/>
    </location>
</feature>
<feature type="region of interest" description="Disordered" evidence="2">
    <location>
        <begin position="451"/>
        <end position="490"/>
    </location>
</feature>
<sequence>MDNISSTDAQQLREQNQYQRQHQSRQLAAESWTAEKDKILERLASNEEDSTPWSELRVIIRQRLAQAVETLALKQEEHEREKQRQRQQSDEDSSGEGTGNQSDTPVAEAPESRKRNRMDTASASDVRLQVPSSKLAETGLGGSEESEEDTEDQVMADATETIESDGNDMESSPDAIKEAEQHQQQSEPENESEHDQNDQQSTNRHNGHHLIQAQSNGENSRTVINASEIHDLEERIGYCLRTFDEAPFTIQRIAELLAWPERHYCNVIKFLRAVERVVYVTSTVDEFPTTVKKRYAEGENMSIETGGDGSVSAPSTFASVLQASEPDGGVAKVSAAKKGINGAVMTKAVAAKVPTAADVKARITESVSKETQSQHQHQHQQPQVIAGVMPLDASDTGILHITPRSMSDTEVLKSRIQNSVDSNVPVFIDDHDGGSSKLTVQPVFPQKYNFGSDILGSASDNKPESPTKHESEPISDTNIDARNTESESQS</sequence>
<comment type="caution">
    <text evidence="3">The sequence shown here is derived from an EMBL/GenBank/DDBJ whole genome shotgun (WGS) entry which is preliminary data.</text>
</comment>
<feature type="region of interest" description="Disordered" evidence="2">
    <location>
        <begin position="1"/>
        <end position="31"/>
    </location>
</feature>
<protein>
    <submittedName>
        <fullName evidence="3">Uncharacterized protein</fullName>
    </submittedName>
</protein>
<evidence type="ECO:0000256" key="2">
    <source>
        <dbReference type="SAM" id="MobiDB-lite"/>
    </source>
</evidence>
<dbReference type="Proteomes" id="UP001145021">
    <property type="component" value="Unassembled WGS sequence"/>
</dbReference>
<dbReference type="GO" id="GO:0030289">
    <property type="term" value="C:protein phosphatase 4 complex"/>
    <property type="evidence" value="ECO:0007669"/>
    <property type="project" value="InterPro"/>
</dbReference>
<gene>
    <name evidence="3" type="ORF">LPJ64_005353</name>
</gene>
<dbReference type="GO" id="GO:0005737">
    <property type="term" value="C:cytoplasm"/>
    <property type="evidence" value="ECO:0007669"/>
    <property type="project" value="TreeGrafter"/>
</dbReference>
<evidence type="ECO:0000256" key="1">
    <source>
        <dbReference type="ARBA" id="ARBA00009207"/>
    </source>
</evidence>
<evidence type="ECO:0000313" key="3">
    <source>
        <dbReference type="EMBL" id="KAJ1642830.1"/>
    </source>
</evidence>
<dbReference type="AlphaFoldDB" id="A0A9W8CH23"/>
<dbReference type="PANTHER" id="PTHR16487:SF0">
    <property type="entry name" value="PROTEIN PHOSPHATASE 4 REGULATORY SUBUNIT 2-RELATED"/>
    <property type="match status" value="1"/>
</dbReference>
<feature type="compositionally biased region" description="Basic and acidic residues" evidence="2">
    <location>
        <begin position="461"/>
        <end position="472"/>
    </location>
</feature>
<feature type="compositionally biased region" description="Low complexity" evidence="2">
    <location>
        <begin position="10"/>
        <end position="26"/>
    </location>
</feature>
<dbReference type="InterPro" id="IPR015267">
    <property type="entry name" value="PPP4R2"/>
</dbReference>
<dbReference type="Pfam" id="PF09184">
    <property type="entry name" value="PPP4R2"/>
    <property type="match status" value="1"/>
</dbReference>
<proteinExistence type="inferred from homology"/>
<name>A0A9W8CH23_9FUNG</name>
<organism evidence="3 4">
    <name type="scientific">Coemansia asiatica</name>
    <dbReference type="NCBI Taxonomy" id="1052880"/>
    <lineage>
        <taxon>Eukaryota</taxon>
        <taxon>Fungi</taxon>
        <taxon>Fungi incertae sedis</taxon>
        <taxon>Zoopagomycota</taxon>
        <taxon>Kickxellomycotina</taxon>
        <taxon>Kickxellomycetes</taxon>
        <taxon>Kickxellales</taxon>
        <taxon>Kickxellaceae</taxon>
        <taxon>Coemansia</taxon>
    </lineage>
</organism>
<dbReference type="GO" id="GO:0019888">
    <property type="term" value="F:protein phosphatase regulator activity"/>
    <property type="evidence" value="ECO:0007669"/>
    <property type="project" value="InterPro"/>
</dbReference>
<accession>A0A9W8CH23</accession>
<comment type="similarity">
    <text evidence="1">Belongs to the PPP4R2 family.</text>
</comment>
<keyword evidence="4" id="KW-1185">Reference proteome</keyword>
<feature type="region of interest" description="Disordered" evidence="2">
    <location>
        <begin position="72"/>
        <end position="204"/>
    </location>
</feature>
<dbReference type="PANTHER" id="PTHR16487">
    <property type="entry name" value="PPP4R2-RELATED PROTEIN"/>
    <property type="match status" value="1"/>
</dbReference>